<dbReference type="GO" id="GO:0050660">
    <property type="term" value="F:flavin adenine dinucleotide binding"/>
    <property type="evidence" value="ECO:0007669"/>
    <property type="project" value="InterPro"/>
</dbReference>
<proteinExistence type="predicted"/>
<keyword evidence="1" id="KW-0285">Flavoprotein</keyword>
<accession>A0AAD6U9L8</accession>
<protein>
    <submittedName>
        <fullName evidence="4">FAD/NAD-P-binding domain-containing protein</fullName>
    </submittedName>
</protein>
<dbReference type="GO" id="GO:0050661">
    <property type="term" value="F:NADP binding"/>
    <property type="evidence" value="ECO:0007669"/>
    <property type="project" value="InterPro"/>
</dbReference>
<dbReference type="SUPFAM" id="SSF51905">
    <property type="entry name" value="FAD/NAD(P)-binding domain"/>
    <property type="match status" value="2"/>
</dbReference>
<keyword evidence="2" id="KW-0274">FAD</keyword>
<keyword evidence="3" id="KW-0560">Oxidoreductase</keyword>
<dbReference type="EMBL" id="JARJCN010000022">
    <property type="protein sequence ID" value="KAJ7090401.1"/>
    <property type="molecule type" value="Genomic_DNA"/>
</dbReference>
<evidence type="ECO:0000256" key="1">
    <source>
        <dbReference type="ARBA" id="ARBA00022630"/>
    </source>
</evidence>
<dbReference type="PROSITE" id="PS51257">
    <property type="entry name" value="PROKAR_LIPOPROTEIN"/>
    <property type="match status" value="1"/>
</dbReference>
<evidence type="ECO:0000313" key="5">
    <source>
        <dbReference type="Proteomes" id="UP001222325"/>
    </source>
</evidence>
<dbReference type="PANTHER" id="PTHR43539">
    <property type="entry name" value="FLAVIN-BINDING MONOOXYGENASE-LIKE PROTEIN (AFU_ORTHOLOGUE AFUA_4G09220)"/>
    <property type="match status" value="1"/>
</dbReference>
<dbReference type="InterPro" id="IPR050982">
    <property type="entry name" value="Auxin_biosynth/cation_transpt"/>
</dbReference>
<evidence type="ECO:0000256" key="3">
    <source>
        <dbReference type="ARBA" id="ARBA00023002"/>
    </source>
</evidence>
<organism evidence="4 5">
    <name type="scientific">Mycena belliarum</name>
    <dbReference type="NCBI Taxonomy" id="1033014"/>
    <lineage>
        <taxon>Eukaryota</taxon>
        <taxon>Fungi</taxon>
        <taxon>Dikarya</taxon>
        <taxon>Basidiomycota</taxon>
        <taxon>Agaricomycotina</taxon>
        <taxon>Agaricomycetes</taxon>
        <taxon>Agaricomycetidae</taxon>
        <taxon>Agaricales</taxon>
        <taxon>Marasmiineae</taxon>
        <taxon>Mycenaceae</taxon>
        <taxon>Mycena</taxon>
    </lineage>
</organism>
<dbReference type="Proteomes" id="UP001222325">
    <property type="component" value="Unassembled WGS sequence"/>
</dbReference>
<evidence type="ECO:0000256" key="2">
    <source>
        <dbReference type="ARBA" id="ARBA00022827"/>
    </source>
</evidence>
<dbReference type="AlphaFoldDB" id="A0AAD6U9L8"/>
<comment type="caution">
    <text evidence="4">The sequence shown here is derived from an EMBL/GenBank/DDBJ whole genome shotgun (WGS) entry which is preliminary data.</text>
</comment>
<dbReference type="PRINTS" id="PR00411">
    <property type="entry name" value="PNDRDTASEI"/>
</dbReference>
<dbReference type="InterPro" id="IPR036188">
    <property type="entry name" value="FAD/NAD-bd_sf"/>
</dbReference>
<reference evidence="4" key="1">
    <citation type="submission" date="2023-03" db="EMBL/GenBank/DDBJ databases">
        <title>Massive genome expansion in bonnet fungi (Mycena s.s.) driven by repeated elements and novel gene families across ecological guilds.</title>
        <authorList>
            <consortium name="Lawrence Berkeley National Laboratory"/>
            <person name="Harder C.B."/>
            <person name="Miyauchi S."/>
            <person name="Viragh M."/>
            <person name="Kuo A."/>
            <person name="Thoen E."/>
            <person name="Andreopoulos B."/>
            <person name="Lu D."/>
            <person name="Skrede I."/>
            <person name="Drula E."/>
            <person name="Henrissat B."/>
            <person name="Morin E."/>
            <person name="Kohler A."/>
            <person name="Barry K."/>
            <person name="LaButti K."/>
            <person name="Morin E."/>
            <person name="Salamov A."/>
            <person name="Lipzen A."/>
            <person name="Mereny Z."/>
            <person name="Hegedus B."/>
            <person name="Baldrian P."/>
            <person name="Stursova M."/>
            <person name="Weitz H."/>
            <person name="Taylor A."/>
            <person name="Grigoriev I.V."/>
            <person name="Nagy L.G."/>
            <person name="Martin F."/>
            <person name="Kauserud H."/>
        </authorList>
    </citation>
    <scope>NUCLEOTIDE SEQUENCE</scope>
    <source>
        <strain evidence="4">CBHHK173m</strain>
    </source>
</reference>
<dbReference type="PANTHER" id="PTHR43539:SF68">
    <property type="entry name" value="FLAVIN-BINDING MONOOXYGENASE-LIKE PROTEIN (AFU_ORTHOLOGUE AFUA_4G09220)"/>
    <property type="match status" value="1"/>
</dbReference>
<keyword evidence="5" id="KW-1185">Reference proteome</keyword>
<dbReference type="Gene3D" id="3.50.50.60">
    <property type="entry name" value="FAD/NAD(P)-binding domain"/>
    <property type="match status" value="1"/>
</dbReference>
<dbReference type="GO" id="GO:0004499">
    <property type="term" value="F:N,N-dimethylaniline monooxygenase activity"/>
    <property type="evidence" value="ECO:0007669"/>
    <property type="project" value="InterPro"/>
</dbReference>
<dbReference type="Pfam" id="PF00743">
    <property type="entry name" value="FMO-like"/>
    <property type="match status" value="1"/>
</dbReference>
<name>A0AAD6U9L8_9AGAR</name>
<sequence length="590" mass="64924">MRAATHVHIASSWLHRFAKCLASGNVAATVSCLHPHGYLRDLLVFTWTPRTLHGPRPTAAYLADTLAAAAIVHVRPDARPGLAPEYGGLSDFLPLRAVSAGFAFTCAGGAGSGYFSLVACPEVGGEWRALVVMMRLEDIRGHEEIREVGGGCGEHTLAWSGVEAQRRAAIESDPDVLIIGGGQTGLNVAARFKQMRISALVVEGNRRVGDNWRKRYPTLTLHSPKKMNSMLYQAYPRTWPVFTPRDKIADWLEQYVETQDLVVWTNARPLPHPIYDGAAKRWTVVVDRGGTPVTLHPAHIVVAAGVLGAPRVPLVRDREVFRGVSLHSSEYQGGAVFAGHRVVVVGAGNTAADLCQDLVFHGARSVTMVQRSGTWVVSSSSARRLMERMYPDELGVDVCDIMAMARPLALMRKFDKVTERQMMEQERETHRGLREAGFNIVSGKNFLLRYYETHGGFWLDVGCAELIRTGKVKVKQGVELSCFLEDSVMFTDGSYIEADTVIFAIDDSTSYEGIRDTMRCVFSDATMDQVGPVWGVDEEGELRGVYRPTGHPGLWFAAGEFYQSRAFSKQLALQIKAIELGMLDSTWASG</sequence>
<gene>
    <name evidence="4" type="ORF">B0H15DRAFT_1021892</name>
</gene>
<evidence type="ECO:0000313" key="4">
    <source>
        <dbReference type="EMBL" id="KAJ7090401.1"/>
    </source>
</evidence>
<dbReference type="InterPro" id="IPR020946">
    <property type="entry name" value="Flavin_mOase-like"/>
</dbReference>